<proteinExistence type="predicted"/>
<dbReference type="OrthoDB" id="14558at2157"/>
<evidence type="ECO:0000313" key="1">
    <source>
        <dbReference type="EMBL" id="ABM80769.1"/>
    </source>
</evidence>
<dbReference type="HOGENOM" id="CLU_2230339_0_0_2"/>
<dbReference type="EnsemblBacteria" id="ABM80769">
    <property type="protein sequence ID" value="ABM80769"/>
    <property type="gene ID" value="Hbut_0921"/>
</dbReference>
<organism evidence="1 2">
    <name type="scientific">Hyperthermus butylicus (strain DSM 5456 / JCM 9403 / PLM1-5)</name>
    <dbReference type="NCBI Taxonomy" id="415426"/>
    <lineage>
        <taxon>Archaea</taxon>
        <taxon>Thermoproteota</taxon>
        <taxon>Thermoprotei</taxon>
        <taxon>Desulfurococcales</taxon>
        <taxon>Pyrodictiaceae</taxon>
        <taxon>Hyperthermus</taxon>
    </lineage>
</organism>
<sequence>MSEDLLMLIDKYLGDMIEHIVYKYRYNVDLEEEYEQLLKFIYRRLVRAWFRGKDVTYEEFEAALRSARRKRRQLEILLSYLISRYAARNGPIYMPTGHDWYDERY</sequence>
<keyword evidence="2" id="KW-1185">Reference proteome</keyword>
<dbReference type="EMBL" id="CP000493">
    <property type="protein sequence ID" value="ABM80769.1"/>
    <property type="molecule type" value="Genomic_DNA"/>
</dbReference>
<name>A2BLA8_HYPBU</name>
<dbReference type="KEGG" id="hbu:Hbut_0921"/>
<protein>
    <submittedName>
        <fullName evidence="1">Uncharacterized protein</fullName>
    </submittedName>
</protein>
<dbReference type="AlphaFoldDB" id="A2BLA8"/>
<dbReference type="RefSeq" id="WP_011822087.1">
    <property type="nucleotide sequence ID" value="NC_008818.1"/>
</dbReference>
<gene>
    <name evidence="1" type="ordered locus">Hbut_0921</name>
</gene>
<evidence type="ECO:0000313" key="2">
    <source>
        <dbReference type="Proteomes" id="UP000002593"/>
    </source>
</evidence>
<dbReference type="eggNOG" id="arCOG07463">
    <property type="taxonomic scope" value="Archaea"/>
</dbReference>
<accession>A2BLA8</accession>
<dbReference type="GeneID" id="4781730"/>
<dbReference type="Proteomes" id="UP000002593">
    <property type="component" value="Chromosome"/>
</dbReference>
<reference evidence="1 2" key="1">
    <citation type="journal article" date="2007" name="Archaea">
        <title>The genome of Hyperthermus butylicus: a sulfur-reducing, peptide fermenting, neutrophilic Crenarchaeote growing up to 108 degrees C.</title>
        <authorList>
            <person name="Brugger K."/>
            <person name="Chen L."/>
            <person name="Stark M."/>
            <person name="Zibat A."/>
            <person name="Redder P."/>
            <person name="Ruepp A."/>
            <person name="Awayez M."/>
            <person name="She Q."/>
            <person name="Garrett R.A."/>
            <person name="Klenk H.P."/>
        </authorList>
    </citation>
    <scope>NUCLEOTIDE SEQUENCE [LARGE SCALE GENOMIC DNA]</scope>
    <source>
        <strain evidence="2">DSM 5456 / JCM 9403 / PLM1-5</strain>
    </source>
</reference>